<evidence type="ECO:0000256" key="1">
    <source>
        <dbReference type="SAM" id="MobiDB-lite"/>
    </source>
</evidence>
<keyword evidence="3" id="KW-1185">Reference proteome</keyword>
<feature type="compositionally biased region" description="Basic and acidic residues" evidence="1">
    <location>
        <begin position="15"/>
        <end position="32"/>
    </location>
</feature>
<comment type="caution">
    <text evidence="2">The sequence shown here is derived from an EMBL/GenBank/DDBJ whole genome shotgun (WGS) entry which is preliminary data.</text>
</comment>
<keyword evidence="2" id="KW-0808">Transferase</keyword>
<accession>A0A2A8D4B5</accession>
<evidence type="ECO:0000313" key="2">
    <source>
        <dbReference type="EMBL" id="PEN15779.1"/>
    </source>
</evidence>
<organism evidence="2 3">
    <name type="scientific">Rothia dentocariosa</name>
    <dbReference type="NCBI Taxonomy" id="2047"/>
    <lineage>
        <taxon>Bacteria</taxon>
        <taxon>Bacillati</taxon>
        <taxon>Actinomycetota</taxon>
        <taxon>Actinomycetes</taxon>
        <taxon>Micrococcales</taxon>
        <taxon>Micrococcaceae</taxon>
        <taxon>Rothia</taxon>
    </lineage>
</organism>
<sequence>MAHRAHHRPVSQPSEKFERRVGGEDPAARDEAAHTSARILLERGRQNSDPEVAARLIDFTDEYGIEALAQLWSHSHARSLPGALWRMYSLRDMVRRYPKATAQAFSTGMGADYRSHLLAGVPDPPGASEVVKTADKILAGLYSGDIDIALERFAAFARVVALGLRLNYERADISRLSGNPQGVHPPSHEVRREGIERMFRVPEQYRKLVKIAEDLEATAAHWRASGGLEAL</sequence>
<dbReference type="Proteomes" id="UP000219947">
    <property type="component" value="Unassembled WGS sequence"/>
</dbReference>
<gene>
    <name evidence="2" type="ORF">CRM92_09260</name>
</gene>
<name>A0A2A8D4B5_9MICC</name>
<evidence type="ECO:0000313" key="3">
    <source>
        <dbReference type="Proteomes" id="UP000219947"/>
    </source>
</evidence>
<reference evidence="2" key="1">
    <citation type="submission" date="2017-10" db="EMBL/GenBank/DDBJ databases">
        <title>Kefir isolates.</title>
        <authorList>
            <person name="Kim Y."/>
            <person name="Blasche S."/>
        </authorList>
    </citation>
    <scope>NUCLEOTIDE SEQUENCE [LARGE SCALE GENOMIC DNA]</scope>
    <source>
        <strain evidence="2">OG2-2</strain>
    </source>
</reference>
<dbReference type="RefSeq" id="WP_098043027.1">
    <property type="nucleotide sequence ID" value="NZ_CAURLQ010000008.1"/>
</dbReference>
<dbReference type="GO" id="GO:0016740">
    <property type="term" value="F:transferase activity"/>
    <property type="evidence" value="ECO:0007669"/>
    <property type="project" value="UniProtKB-KW"/>
</dbReference>
<dbReference type="EMBL" id="PDEV01000004">
    <property type="protein sequence ID" value="PEN15779.1"/>
    <property type="molecule type" value="Genomic_DNA"/>
</dbReference>
<dbReference type="AlphaFoldDB" id="A0A2A8D4B5"/>
<protein>
    <submittedName>
        <fullName evidence="2">Histone acetyltransferase</fullName>
    </submittedName>
</protein>
<feature type="region of interest" description="Disordered" evidence="1">
    <location>
        <begin position="1"/>
        <end position="32"/>
    </location>
</feature>
<proteinExistence type="predicted"/>